<keyword evidence="2" id="KW-1185">Reference proteome</keyword>
<accession>A0A5B0MN83</accession>
<reference evidence="1 2" key="1">
    <citation type="submission" date="2019-05" db="EMBL/GenBank/DDBJ databases">
        <title>Emergence of the Ug99 lineage of the wheat stem rust pathogen through somatic hybridization.</title>
        <authorList>
            <person name="Li F."/>
            <person name="Upadhyaya N.M."/>
            <person name="Sperschneider J."/>
            <person name="Matny O."/>
            <person name="Nguyen-Phuc H."/>
            <person name="Mago R."/>
            <person name="Raley C."/>
            <person name="Miller M.E."/>
            <person name="Silverstein K.A.T."/>
            <person name="Henningsen E."/>
            <person name="Hirsch C.D."/>
            <person name="Visser B."/>
            <person name="Pretorius Z.A."/>
            <person name="Steffenson B.J."/>
            <person name="Schwessinger B."/>
            <person name="Dodds P.N."/>
            <person name="Figueroa M."/>
        </authorList>
    </citation>
    <scope>NUCLEOTIDE SEQUENCE [LARGE SCALE GENOMIC DNA]</scope>
    <source>
        <strain evidence="1">21-0</strain>
    </source>
</reference>
<evidence type="ECO:0000313" key="1">
    <source>
        <dbReference type="EMBL" id="KAA1077360.1"/>
    </source>
</evidence>
<comment type="caution">
    <text evidence="1">The sequence shown here is derived from an EMBL/GenBank/DDBJ whole genome shotgun (WGS) entry which is preliminary data.</text>
</comment>
<protein>
    <submittedName>
        <fullName evidence="1">Uncharacterized protein</fullName>
    </submittedName>
</protein>
<organism evidence="1 2">
    <name type="scientific">Puccinia graminis f. sp. tritici</name>
    <dbReference type="NCBI Taxonomy" id="56615"/>
    <lineage>
        <taxon>Eukaryota</taxon>
        <taxon>Fungi</taxon>
        <taxon>Dikarya</taxon>
        <taxon>Basidiomycota</taxon>
        <taxon>Pucciniomycotina</taxon>
        <taxon>Pucciniomycetes</taxon>
        <taxon>Pucciniales</taxon>
        <taxon>Pucciniaceae</taxon>
        <taxon>Puccinia</taxon>
    </lineage>
</organism>
<proteinExistence type="predicted"/>
<sequence>MIASCTRPGRGRFMVADEIFIATLRSQDRCYPPRGCHFFSASWSHCDGQGVKCHGSNEQVDVDELTSKAEVLSGRTDLLQQTAKAVDEGFSTLTCAIGGYPAGRFEGG</sequence>
<dbReference type="Proteomes" id="UP000324748">
    <property type="component" value="Unassembled WGS sequence"/>
</dbReference>
<dbReference type="EMBL" id="VSWC01000144">
    <property type="protein sequence ID" value="KAA1077360.1"/>
    <property type="molecule type" value="Genomic_DNA"/>
</dbReference>
<dbReference type="AlphaFoldDB" id="A0A5B0MN83"/>
<gene>
    <name evidence="1" type="ORF">PGT21_004638</name>
</gene>
<name>A0A5B0MN83_PUCGR</name>
<evidence type="ECO:0000313" key="2">
    <source>
        <dbReference type="Proteomes" id="UP000324748"/>
    </source>
</evidence>